<keyword evidence="7" id="KW-0406">Ion transport</keyword>
<keyword evidence="8" id="KW-0626">Porin</keyword>
<keyword evidence="3" id="KW-0813">Transport</keyword>
<evidence type="ECO:0000313" key="14">
    <source>
        <dbReference type="Proteomes" id="UP000074561"/>
    </source>
</evidence>
<dbReference type="InterPro" id="IPR050298">
    <property type="entry name" value="Gram-neg_bact_OMP"/>
</dbReference>
<keyword evidence="4" id="KW-1134">Transmembrane beta strand</keyword>
<evidence type="ECO:0000256" key="10">
    <source>
        <dbReference type="ARBA" id="ARBA00023237"/>
    </source>
</evidence>
<evidence type="ECO:0000256" key="6">
    <source>
        <dbReference type="ARBA" id="ARBA00022729"/>
    </source>
</evidence>
<dbReference type="InterPro" id="IPR023614">
    <property type="entry name" value="Porin_dom_sf"/>
</dbReference>
<dbReference type="Pfam" id="PF13609">
    <property type="entry name" value="Porin_4"/>
    <property type="match status" value="1"/>
</dbReference>
<dbReference type="PROSITE" id="PS51257">
    <property type="entry name" value="PROKAR_LIPOPROTEIN"/>
    <property type="match status" value="1"/>
</dbReference>
<dbReference type="GO" id="GO:0015288">
    <property type="term" value="F:porin activity"/>
    <property type="evidence" value="ECO:0007669"/>
    <property type="project" value="UniProtKB-KW"/>
</dbReference>
<organism evidence="13 14">
    <name type="scientific">Collimonas pratensis</name>
    <dbReference type="NCBI Taxonomy" id="279113"/>
    <lineage>
        <taxon>Bacteria</taxon>
        <taxon>Pseudomonadati</taxon>
        <taxon>Pseudomonadota</taxon>
        <taxon>Betaproteobacteria</taxon>
        <taxon>Burkholderiales</taxon>
        <taxon>Oxalobacteraceae</taxon>
        <taxon>Collimonas</taxon>
    </lineage>
</organism>
<evidence type="ECO:0000256" key="11">
    <source>
        <dbReference type="SAM" id="SignalP"/>
    </source>
</evidence>
<dbReference type="Proteomes" id="UP000074561">
    <property type="component" value="Chromosome"/>
</dbReference>
<keyword evidence="9" id="KW-0472">Membrane</keyword>
<comment type="subunit">
    <text evidence="2">Homotrimer.</text>
</comment>
<proteinExistence type="predicted"/>
<evidence type="ECO:0000256" key="4">
    <source>
        <dbReference type="ARBA" id="ARBA00022452"/>
    </source>
</evidence>
<dbReference type="KEGG" id="cpra:CPter91_3068"/>
<reference evidence="13 14" key="1">
    <citation type="submission" date="2015-11" db="EMBL/GenBank/DDBJ databases">
        <title>Exploring the genomic traits of fungus-feeding bacterial genus Collimonas.</title>
        <authorList>
            <person name="Song C."/>
            <person name="Schmidt R."/>
            <person name="de Jager V."/>
            <person name="Krzyzanowska D."/>
            <person name="Jongedijk E."/>
            <person name="Cankar K."/>
            <person name="Beekwilder J."/>
            <person name="van Veen A."/>
            <person name="de Boer W."/>
            <person name="van Veen J.A."/>
            <person name="Garbeva P."/>
        </authorList>
    </citation>
    <scope>NUCLEOTIDE SEQUENCE [LARGE SCALE GENOMIC DNA]</scope>
    <source>
        <strain evidence="13 14">Ter91</strain>
    </source>
</reference>
<evidence type="ECO:0000256" key="9">
    <source>
        <dbReference type="ARBA" id="ARBA00023136"/>
    </source>
</evidence>
<dbReference type="GO" id="GO:0046930">
    <property type="term" value="C:pore complex"/>
    <property type="evidence" value="ECO:0007669"/>
    <property type="project" value="UniProtKB-KW"/>
</dbReference>
<keyword evidence="5" id="KW-0812">Transmembrane</keyword>
<dbReference type="InterPro" id="IPR033900">
    <property type="entry name" value="Gram_neg_porin_domain"/>
</dbReference>
<name>A0A127Q6G7_9BURK</name>
<evidence type="ECO:0000256" key="8">
    <source>
        <dbReference type="ARBA" id="ARBA00023114"/>
    </source>
</evidence>
<dbReference type="EMBL" id="CP013234">
    <property type="protein sequence ID" value="AMP05405.1"/>
    <property type="molecule type" value="Genomic_DNA"/>
</dbReference>
<dbReference type="STRING" id="279113.CPter91_3068"/>
<comment type="subcellular location">
    <subcellularLocation>
        <location evidence="1">Cell outer membrane</location>
        <topology evidence="1">Multi-pass membrane protein</topology>
    </subcellularLocation>
</comment>
<evidence type="ECO:0000259" key="12">
    <source>
        <dbReference type="Pfam" id="PF13609"/>
    </source>
</evidence>
<dbReference type="CDD" id="cd00342">
    <property type="entry name" value="gram_neg_porins"/>
    <property type="match status" value="1"/>
</dbReference>
<feature type="domain" description="Porin" evidence="12">
    <location>
        <begin position="8"/>
        <end position="322"/>
    </location>
</feature>
<dbReference type="RefSeq" id="WP_061941333.1">
    <property type="nucleotide sequence ID" value="NZ_CP013234.1"/>
</dbReference>
<keyword evidence="6 11" id="KW-0732">Signal</keyword>
<dbReference type="Gene3D" id="2.40.160.10">
    <property type="entry name" value="Porin"/>
    <property type="match status" value="1"/>
</dbReference>
<dbReference type="SUPFAM" id="SSF56935">
    <property type="entry name" value="Porins"/>
    <property type="match status" value="1"/>
</dbReference>
<evidence type="ECO:0000256" key="5">
    <source>
        <dbReference type="ARBA" id="ARBA00022692"/>
    </source>
</evidence>
<protein>
    <submittedName>
        <fullName evidence="13">Gram-negative porin family protein</fullName>
    </submittedName>
</protein>
<gene>
    <name evidence="13" type="ORF">CPter91_3068</name>
</gene>
<feature type="chain" id="PRO_5007277580" evidence="11">
    <location>
        <begin position="21"/>
        <end position="352"/>
    </location>
</feature>
<dbReference type="PATRIC" id="fig|279113.9.peg.3032"/>
<evidence type="ECO:0000256" key="1">
    <source>
        <dbReference type="ARBA" id="ARBA00004571"/>
    </source>
</evidence>
<dbReference type="GO" id="GO:0009279">
    <property type="term" value="C:cell outer membrane"/>
    <property type="evidence" value="ECO:0007669"/>
    <property type="project" value="UniProtKB-SubCell"/>
</dbReference>
<dbReference type="AlphaFoldDB" id="A0A127Q6G7"/>
<evidence type="ECO:0000256" key="7">
    <source>
        <dbReference type="ARBA" id="ARBA00023065"/>
    </source>
</evidence>
<dbReference type="GO" id="GO:0006811">
    <property type="term" value="P:monoatomic ion transport"/>
    <property type="evidence" value="ECO:0007669"/>
    <property type="project" value="UniProtKB-KW"/>
</dbReference>
<sequence>MKKKFYMTTLAAMLAGSACAETGVTLFGVIDTGLEVLNNVPDANGNASRRSHLNSGNLWGSRWGLRGREDLGGGLQAIYHLESGFDSDTGASGQNGRLFGRGAYVGLAGKSHQVTLGRRNNTLYDYIYPFDPTGMAAYSALTHDAVLAGRADNAIRYDGQFQDLEMTGLYSFGYDGSLKDSGEMAGAPRIGRELGIGLRYAPGALAFGLAFDQRHGTSHASQGIADRRLAAGVSYSSGSVISYFGYRWFAPTSPDMSSRASNLYWGGLKYQATPAFSMVGMSAYTDTRGSAADPLTFALLGTYDLSKRSSLYLLASYASNRGGSNLGVNGFDEQIVSGSNQTGVIAGILHQF</sequence>
<accession>A0A127Q6G7</accession>
<dbReference type="PANTHER" id="PTHR34501:SF9">
    <property type="entry name" value="MAJOR OUTER MEMBRANE PROTEIN P.IA"/>
    <property type="match status" value="1"/>
</dbReference>
<keyword evidence="10" id="KW-0998">Cell outer membrane</keyword>
<evidence type="ECO:0000256" key="3">
    <source>
        <dbReference type="ARBA" id="ARBA00022448"/>
    </source>
</evidence>
<evidence type="ECO:0000313" key="13">
    <source>
        <dbReference type="EMBL" id="AMP05405.1"/>
    </source>
</evidence>
<feature type="signal peptide" evidence="11">
    <location>
        <begin position="1"/>
        <end position="20"/>
    </location>
</feature>
<evidence type="ECO:0000256" key="2">
    <source>
        <dbReference type="ARBA" id="ARBA00011233"/>
    </source>
</evidence>
<dbReference type="PANTHER" id="PTHR34501">
    <property type="entry name" value="PROTEIN YDDL-RELATED"/>
    <property type="match status" value="1"/>
</dbReference>